<keyword evidence="2" id="KW-1185">Reference proteome</keyword>
<dbReference type="EMBL" id="JAVRES010000002">
    <property type="protein sequence ID" value="MDT0434244.1"/>
    <property type="molecule type" value="Genomic_DNA"/>
</dbReference>
<dbReference type="AlphaFoldDB" id="A0ABD5EKH7"/>
<evidence type="ECO:0000313" key="1">
    <source>
        <dbReference type="EMBL" id="MDT0434244.1"/>
    </source>
</evidence>
<dbReference type="RefSeq" id="WP_093831044.1">
    <property type="nucleotide sequence ID" value="NZ_JAVRES010000002.1"/>
</dbReference>
<proteinExistence type="predicted"/>
<protein>
    <submittedName>
        <fullName evidence="1">Uncharacterized protein</fullName>
    </submittedName>
</protein>
<gene>
    <name evidence="1" type="ORF">RM877_06075</name>
</gene>
<reference evidence="2" key="1">
    <citation type="submission" date="2023-07" db="EMBL/GenBank/DDBJ databases">
        <title>30 novel species of actinomycetes from the DSMZ collection.</title>
        <authorList>
            <person name="Nouioui I."/>
        </authorList>
    </citation>
    <scope>NUCLEOTIDE SEQUENCE [LARGE SCALE GENOMIC DNA]</scope>
    <source>
        <strain evidence="2">DSM 41981</strain>
    </source>
</reference>
<organism evidence="1 2">
    <name type="scientific">Streptomyces doudnae</name>
    <dbReference type="NCBI Taxonomy" id="3075536"/>
    <lineage>
        <taxon>Bacteria</taxon>
        <taxon>Bacillati</taxon>
        <taxon>Actinomycetota</taxon>
        <taxon>Actinomycetes</taxon>
        <taxon>Kitasatosporales</taxon>
        <taxon>Streptomycetaceae</taxon>
        <taxon>Streptomyces</taxon>
    </lineage>
</organism>
<evidence type="ECO:0000313" key="2">
    <source>
        <dbReference type="Proteomes" id="UP001183535"/>
    </source>
</evidence>
<accession>A0ABD5EKH7</accession>
<dbReference type="Proteomes" id="UP001183535">
    <property type="component" value="Unassembled WGS sequence"/>
</dbReference>
<sequence>MAADEPHVSIGNVDRSTFAIGAHARAESRAGYGSEPGRDEETEQLLALVKELRAALPMLRATGGTTALAGELAEAEAEIDRTGRAAPTRRERLRALLADSQDVVSLLTSAGALAALLGG</sequence>
<comment type="caution">
    <text evidence="1">The sequence shown here is derived from an EMBL/GenBank/DDBJ whole genome shotgun (WGS) entry which is preliminary data.</text>
</comment>
<name>A0ABD5EKH7_9ACTN</name>